<proteinExistence type="predicted"/>
<accession>A0A8T2Q5Z3</accession>
<comment type="caution">
    <text evidence="1">The sequence shown here is derived from an EMBL/GenBank/DDBJ whole genome shotgun (WGS) entry which is preliminary data.</text>
</comment>
<protein>
    <submittedName>
        <fullName evidence="1">Uncharacterized protein</fullName>
    </submittedName>
</protein>
<dbReference type="EMBL" id="CM035442">
    <property type="protein sequence ID" value="KAH7279372.1"/>
    <property type="molecule type" value="Genomic_DNA"/>
</dbReference>
<name>A0A8T2Q5Z3_CERRI</name>
<sequence>MTMLQTITSMRFLASVLWNSTKENIKWTFTTTLQTITSMRFLALILWNLTRGCQLGFDESVQKNYIDNGFRMLLLAKNSMKRMCEEDSGRQVDCRRHKGT</sequence>
<dbReference type="AlphaFoldDB" id="A0A8T2Q5Z3"/>
<gene>
    <name evidence="1" type="ORF">KP509_37G016700</name>
</gene>
<evidence type="ECO:0000313" key="2">
    <source>
        <dbReference type="Proteomes" id="UP000825935"/>
    </source>
</evidence>
<reference evidence="1" key="1">
    <citation type="submission" date="2021-08" db="EMBL/GenBank/DDBJ databases">
        <title>WGS assembly of Ceratopteris richardii.</title>
        <authorList>
            <person name="Marchant D.B."/>
            <person name="Chen G."/>
            <person name="Jenkins J."/>
            <person name="Shu S."/>
            <person name="Leebens-Mack J."/>
            <person name="Grimwood J."/>
            <person name="Schmutz J."/>
            <person name="Soltis P."/>
            <person name="Soltis D."/>
            <person name="Chen Z.-H."/>
        </authorList>
    </citation>
    <scope>NUCLEOTIDE SEQUENCE</scope>
    <source>
        <strain evidence="1">Whitten #5841</strain>
        <tissue evidence="1">Leaf</tissue>
    </source>
</reference>
<organism evidence="1 2">
    <name type="scientific">Ceratopteris richardii</name>
    <name type="common">Triangle waterfern</name>
    <dbReference type="NCBI Taxonomy" id="49495"/>
    <lineage>
        <taxon>Eukaryota</taxon>
        <taxon>Viridiplantae</taxon>
        <taxon>Streptophyta</taxon>
        <taxon>Embryophyta</taxon>
        <taxon>Tracheophyta</taxon>
        <taxon>Polypodiopsida</taxon>
        <taxon>Polypodiidae</taxon>
        <taxon>Polypodiales</taxon>
        <taxon>Pteridineae</taxon>
        <taxon>Pteridaceae</taxon>
        <taxon>Parkerioideae</taxon>
        <taxon>Ceratopteris</taxon>
    </lineage>
</organism>
<evidence type="ECO:0000313" key="1">
    <source>
        <dbReference type="EMBL" id="KAH7279372.1"/>
    </source>
</evidence>
<dbReference type="Proteomes" id="UP000825935">
    <property type="component" value="Chromosome 37"/>
</dbReference>
<keyword evidence="2" id="KW-1185">Reference proteome</keyword>